<evidence type="ECO:0000259" key="6">
    <source>
        <dbReference type="Pfam" id="PF15257"/>
    </source>
</evidence>
<dbReference type="Proteomes" id="UP000663845">
    <property type="component" value="Unassembled WGS sequence"/>
</dbReference>
<reference evidence="7" key="1">
    <citation type="submission" date="2021-02" db="EMBL/GenBank/DDBJ databases">
        <authorList>
            <person name="Nowell W R."/>
        </authorList>
    </citation>
    <scope>NUCLEOTIDE SEQUENCE</scope>
</reference>
<organism evidence="7 8">
    <name type="scientific">Adineta steineri</name>
    <dbReference type="NCBI Taxonomy" id="433720"/>
    <lineage>
        <taxon>Eukaryota</taxon>
        <taxon>Metazoa</taxon>
        <taxon>Spiralia</taxon>
        <taxon>Gnathifera</taxon>
        <taxon>Rotifera</taxon>
        <taxon>Eurotatoria</taxon>
        <taxon>Bdelloidea</taxon>
        <taxon>Adinetida</taxon>
        <taxon>Adinetidae</taxon>
        <taxon>Adineta</taxon>
    </lineage>
</organism>
<dbReference type="PANTHER" id="PTHR45641:SF1">
    <property type="entry name" value="AAA+ ATPASE DOMAIN-CONTAINING PROTEIN"/>
    <property type="match status" value="1"/>
</dbReference>
<keyword evidence="5" id="KW-0732">Signal</keyword>
<dbReference type="PANTHER" id="PTHR45641">
    <property type="entry name" value="TETRATRICOPEPTIDE REPEAT PROTEIN (AFU_ORTHOLOGUE AFUA_6G03870)"/>
    <property type="match status" value="1"/>
</dbReference>
<dbReference type="GO" id="GO:0008289">
    <property type="term" value="F:lipid binding"/>
    <property type="evidence" value="ECO:0007669"/>
    <property type="project" value="UniProtKB-KW"/>
</dbReference>
<evidence type="ECO:0000256" key="5">
    <source>
        <dbReference type="SAM" id="SignalP"/>
    </source>
</evidence>
<dbReference type="Pfam" id="PF15257">
    <property type="entry name" value="DUF4590"/>
    <property type="match status" value="1"/>
</dbReference>
<dbReference type="SUPFAM" id="SSF50814">
    <property type="entry name" value="Lipocalins"/>
    <property type="match status" value="1"/>
</dbReference>
<evidence type="ECO:0000313" key="8">
    <source>
        <dbReference type="Proteomes" id="UP000663845"/>
    </source>
</evidence>
<dbReference type="InterPro" id="IPR048257">
    <property type="entry name" value="DUF4590"/>
</dbReference>
<gene>
    <name evidence="7" type="ORF">JYZ213_LOCUS6274</name>
</gene>
<feature type="compositionally biased region" description="Basic and acidic residues" evidence="4">
    <location>
        <begin position="423"/>
        <end position="434"/>
    </location>
</feature>
<dbReference type="SUPFAM" id="SSF56399">
    <property type="entry name" value="ADP-ribosylation"/>
    <property type="match status" value="1"/>
</dbReference>
<dbReference type="Gene3D" id="1.25.40.10">
    <property type="entry name" value="Tetratricopeptide repeat domain"/>
    <property type="match status" value="1"/>
</dbReference>
<dbReference type="InterPro" id="IPR011990">
    <property type="entry name" value="TPR-like_helical_dom_sf"/>
</dbReference>
<comment type="caution">
    <text evidence="7">The sequence shown here is derived from an EMBL/GenBank/DDBJ whole genome shotgun (WGS) entry which is preliminary data.</text>
</comment>
<evidence type="ECO:0000256" key="2">
    <source>
        <dbReference type="ARBA" id="ARBA00022803"/>
    </source>
</evidence>
<feature type="compositionally biased region" description="Low complexity" evidence="4">
    <location>
        <begin position="384"/>
        <end position="393"/>
    </location>
</feature>
<protein>
    <recommendedName>
        <fullName evidence="6">DUF4590 domain-containing protein</fullName>
    </recommendedName>
</protein>
<feature type="compositionally biased region" description="Basic and acidic residues" evidence="4">
    <location>
        <begin position="400"/>
        <end position="411"/>
    </location>
</feature>
<feature type="region of interest" description="Disordered" evidence="4">
    <location>
        <begin position="362"/>
        <end position="444"/>
    </location>
</feature>
<feature type="chain" id="PRO_5032651752" description="DUF4590 domain-containing protein" evidence="5">
    <location>
        <begin position="18"/>
        <end position="1103"/>
    </location>
</feature>
<dbReference type="AlphaFoldDB" id="A0A813TYB4"/>
<accession>A0A813TYB4</accession>
<dbReference type="InterPro" id="IPR012674">
    <property type="entry name" value="Calycin"/>
</dbReference>
<feature type="repeat" description="TPR" evidence="3">
    <location>
        <begin position="912"/>
        <end position="945"/>
    </location>
</feature>
<dbReference type="EMBL" id="CAJNOG010000039">
    <property type="protein sequence ID" value="CAF0820314.1"/>
    <property type="molecule type" value="Genomic_DNA"/>
</dbReference>
<feature type="compositionally biased region" description="Polar residues" evidence="4">
    <location>
        <begin position="412"/>
        <end position="422"/>
    </location>
</feature>
<evidence type="ECO:0000256" key="3">
    <source>
        <dbReference type="PROSITE-ProRule" id="PRU00339"/>
    </source>
</evidence>
<name>A0A813TYB4_9BILA</name>
<evidence type="ECO:0000256" key="1">
    <source>
        <dbReference type="ARBA" id="ARBA00022737"/>
    </source>
</evidence>
<keyword evidence="1" id="KW-0677">Repeat</keyword>
<feature type="signal peptide" evidence="5">
    <location>
        <begin position="1"/>
        <end position="17"/>
    </location>
</feature>
<dbReference type="SUPFAM" id="SSF48452">
    <property type="entry name" value="TPR-like"/>
    <property type="match status" value="1"/>
</dbReference>
<evidence type="ECO:0000256" key="4">
    <source>
        <dbReference type="SAM" id="MobiDB-lite"/>
    </source>
</evidence>
<evidence type="ECO:0000313" key="7">
    <source>
        <dbReference type="EMBL" id="CAF0820314.1"/>
    </source>
</evidence>
<sequence length="1103" mass="125912">MHFLHLLNVFFITLANAWPDAPCRIPPPATGYTIEQYTGRWFEIGKIQTAGGAFFERDCVCTHLDVNKSAEDPSVVIVSNICNKKTVDGKLITANGTLTSTKKPADGRYNETIHPVTVPVAYNIIVLQTSEYSVEPLKQWLNPKIASSPFAQSRLQSVIGTIPKIQPTGESQQREQRITTHNISPRPINSSRLRSLRITSAHPLTQNNEVNDERSIQITSARINEQDIQTESINLSIEERIACEITMSYAPIDKESSNREEIIVMQRHSTGEISLVYRGYLTKGEKFSFKSQRRPTSSLSLAFYVEGKFISVTDACCEFKCTSINSNADDPKQFIFQEIQKANPCEKCRKDRADKLLSNNEKNTLLVQKNKKSSHSNNILMPLSVSDQQQKQTSKSKKPKPSEVPDVHHSETSTTVNSNQSELETKPSEQKSDENETNTLTIDGNTFNTQQLMQILAGMGLTSQSSKATRRSKSVENFCYILEKNLSMSNDEQQLLRGLINLGFTFDDINSEESIAFLKKVMNEKIILILSKTSMENLSKPIQDEPYLYGIYIIDSSENNSFDSKFYRGSFSNMNNLCEQLKNDLLTFTYDLTNLSSISADYTGMSTLTYVQALKDIILETDEKQDLKKEMINFCREEYVENIIQLEFIDEFEKNFQPSDAVEWYLRTETFLYKMMTRAFRELDPDILFNLRYFIQHLHGQLKSSVDMTVYRTVRIRKQVFKKMKNNQGGLLSFNEFLLVNKNQSRITPSPINQESKLIHFEIILGANVIRHDISNEILLTVGTIFRIDKIETIDEETFKVTLTTNDDILKAGELLTKDLRDAVSGPFPLVRMLKLVKQKELTGYVEYFSSLLIDDPQAMKDTTVNLTLGGILHSLGTHYYERKLYEQALNHLENSLRVYLRVLPPDDIRLTPTYNNIGSIYRKQGFNEKALDYHRKAYEIQKNSANPDLESVASYVGNIASVLTKLGQYKEAIGYFETDLKIQKKLHPNNNHPDIAVKYHNLAGAQYRAHQYADALNNYQKCLDIELKCHSADNPTVAVTYVNLATAFEKLGQVQNAKEAVEKAITRLLLTKKEDDEEIQGHRKYLQHLEQKLWMKDLFSAT</sequence>
<feature type="domain" description="DUF4590" evidence="6">
    <location>
        <begin position="254"/>
        <end position="353"/>
    </location>
</feature>
<dbReference type="SMART" id="SM00028">
    <property type="entry name" value="TPR"/>
    <property type="match status" value="5"/>
</dbReference>
<proteinExistence type="predicted"/>
<dbReference type="Gene3D" id="2.40.128.20">
    <property type="match status" value="1"/>
</dbReference>
<dbReference type="Pfam" id="PF13424">
    <property type="entry name" value="TPR_12"/>
    <property type="match status" value="2"/>
</dbReference>
<dbReference type="Pfam" id="PF13374">
    <property type="entry name" value="TPR_10"/>
    <property type="match status" value="1"/>
</dbReference>
<dbReference type="PROSITE" id="PS50005">
    <property type="entry name" value="TPR"/>
    <property type="match status" value="1"/>
</dbReference>
<dbReference type="InterPro" id="IPR019734">
    <property type="entry name" value="TPR_rpt"/>
</dbReference>
<keyword evidence="2 3" id="KW-0802">TPR repeat</keyword>